<gene>
    <name evidence="2" type="ORF">KQY15_08065</name>
</gene>
<evidence type="ECO:0000313" key="3">
    <source>
        <dbReference type="Proteomes" id="UP000704611"/>
    </source>
</evidence>
<keyword evidence="3" id="KW-1185">Reference proteome</keyword>
<feature type="transmembrane region" description="Helical" evidence="1">
    <location>
        <begin position="12"/>
        <end position="34"/>
    </location>
</feature>
<name>A0ABS6MJR8_9GAMM</name>
<accession>A0ABS6MJR8</accession>
<dbReference type="RefSeq" id="WP_217668676.1">
    <property type="nucleotide sequence ID" value="NZ_JAHRID010000003.1"/>
</dbReference>
<comment type="caution">
    <text evidence="2">The sequence shown here is derived from an EMBL/GenBank/DDBJ whole genome shotgun (WGS) entry which is preliminary data.</text>
</comment>
<protein>
    <submittedName>
        <fullName evidence="2">Uncharacterized protein</fullName>
    </submittedName>
</protein>
<keyword evidence="1" id="KW-0472">Membrane</keyword>
<dbReference type="Proteomes" id="UP000704611">
    <property type="component" value="Unassembled WGS sequence"/>
</dbReference>
<dbReference type="EMBL" id="JAHRID010000003">
    <property type="protein sequence ID" value="MBV2129044.1"/>
    <property type="molecule type" value="Genomic_DNA"/>
</dbReference>
<keyword evidence="1" id="KW-1133">Transmembrane helix</keyword>
<proteinExistence type="predicted"/>
<sequence>MSSPAFVVYTRTVRFSILIILMLSFAAAFIQFLLQFNSNFKNSQLQLEMFSQQMDAQISPVIQFAQAVTNRAQLGIQRAVSDESQIPVLSLTTGDLVQQKLNADSAPLNQELQMLLQLQPYFDIAPASISPLKDLYYVSEQGYAYNGQHKWSDYVIEQLTDWLQRYQRSENGYDRNPVFYKDFILEQAAMSVPFYVNERKIGRFVLALELAPLLANLERNNPDRYFLLLDQAGNVVASSKFINGDNLEQYQLQIQRLADLPWSLALIDKRGSALGSGLASFILHWFSYAAVLMLLAWLLARRYKRKIMGPLQRLSIHIDRLANEQAGVRRIPDGWQDLFEKISELKTTDKQKTD</sequence>
<feature type="transmembrane region" description="Helical" evidence="1">
    <location>
        <begin position="278"/>
        <end position="300"/>
    </location>
</feature>
<organism evidence="2 3">
    <name type="scientific">Arsukibacterium indicum</name>
    <dbReference type="NCBI Taxonomy" id="2848612"/>
    <lineage>
        <taxon>Bacteria</taxon>
        <taxon>Pseudomonadati</taxon>
        <taxon>Pseudomonadota</taxon>
        <taxon>Gammaproteobacteria</taxon>
        <taxon>Chromatiales</taxon>
        <taxon>Chromatiaceae</taxon>
        <taxon>Arsukibacterium</taxon>
    </lineage>
</organism>
<reference evidence="2 3" key="1">
    <citation type="submission" date="2021-06" db="EMBL/GenBank/DDBJ databases">
        <title>Rheinheimera indica sp. nov., isolated from deep-sea sediment.</title>
        <authorList>
            <person name="Wang Z."/>
            <person name="Zhang X.-Y."/>
        </authorList>
    </citation>
    <scope>NUCLEOTIDE SEQUENCE [LARGE SCALE GENOMIC DNA]</scope>
    <source>
        <strain evidence="2 3">SM2107</strain>
    </source>
</reference>
<evidence type="ECO:0000313" key="2">
    <source>
        <dbReference type="EMBL" id="MBV2129044.1"/>
    </source>
</evidence>
<keyword evidence="1" id="KW-0812">Transmembrane</keyword>
<evidence type="ECO:0000256" key="1">
    <source>
        <dbReference type="SAM" id="Phobius"/>
    </source>
</evidence>